<dbReference type="Proteomes" id="UP000002318">
    <property type="component" value="Chromosome"/>
</dbReference>
<dbReference type="KEGG" id="ssm:Spirs_3113"/>
<evidence type="ECO:0000313" key="4">
    <source>
        <dbReference type="EMBL" id="ADK82211.1"/>
    </source>
</evidence>
<sequence>MTAPVRQYGFINAKLRTRLNKLFDEATLEKLRQAPSLAEAIQLLKDTPYRQEVSVYESTGDLKEVEAALWRREIATVAELRRYLKGTLLGFLDGLLLRYEVDIVRNSVRLWFDAHLKRRSIGGEAGYLYQETLVNPFSIDEVVNAEDFDALLEAFKLTPYGQLLEDNRQDIESRAHLFRFETDLDRFFYRQFIESAGRLDATDKRIALRLIAVEVDLRNVDRIARLAFFYPPEKRSQWHIIIPGGSFSGQLLDSAVSVRKGEDAVATLLNGHYPGLDSFTSSSSEDSLGMVEGLLRQIRREETMKLLRGYPFTVGIILAYVFLKRKEIGTVVSLLNAHYYGVSPDRMGDGL</sequence>
<comment type="similarity">
    <text evidence="1">Belongs to the V-ATPase V0D/AC39 subunit family.</text>
</comment>
<keyword evidence="5" id="KW-1185">Reference proteome</keyword>
<evidence type="ECO:0000256" key="2">
    <source>
        <dbReference type="ARBA" id="ARBA00022448"/>
    </source>
</evidence>
<dbReference type="eggNOG" id="COG1527">
    <property type="taxonomic scope" value="Bacteria"/>
</dbReference>
<reference evidence="4 5" key="1">
    <citation type="journal article" date="2010" name="Stand. Genomic Sci.">
        <title>Complete genome sequence of Spirochaeta smaragdinae type strain (SEBR 4228).</title>
        <authorList>
            <person name="Mavromatis K."/>
            <person name="Yasawong M."/>
            <person name="Chertkov O."/>
            <person name="Lapidus A."/>
            <person name="Lucas S."/>
            <person name="Nolan M."/>
            <person name="Del Rio T.G."/>
            <person name="Tice H."/>
            <person name="Cheng J.F."/>
            <person name="Pitluck S."/>
            <person name="Liolios K."/>
            <person name="Ivanova N."/>
            <person name="Tapia R."/>
            <person name="Han C."/>
            <person name="Bruce D."/>
            <person name="Goodwin L."/>
            <person name="Pati A."/>
            <person name="Chen A."/>
            <person name="Palaniappan K."/>
            <person name="Land M."/>
            <person name="Hauser L."/>
            <person name="Chang Y.J."/>
            <person name="Jeffries C.D."/>
            <person name="Detter J.C."/>
            <person name="Rohde M."/>
            <person name="Brambilla E."/>
            <person name="Spring S."/>
            <person name="Goker M."/>
            <person name="Sikorski J."/>
            <person name="Woyke T."/>
            <person name="Bristow J."/>
            <person name="Eisen J.A."/>
            <person name="Markowitz V."/>
            <person name="Hugenholtz P."/>
            <person name="Klenk H.P."/>
            <person name="Kyrpides N.C."/>
        </authorList>
    </citation>
    <scope>NUCLEOTIDE SEQUENCE [LARGE SCALE GENOMIC DNA]</scope>
    <source>
        <strain evidence="5">DSM 11293 / JCM 15392 / SEBR 4228</strain>
    </source>
</reference>
<dbReference type="InterPro" id="IPR050873">
    <property type="entry name" value="V-ATPase_V0D/AC39_subunit"/>
</dbReference>
<dbReference type="GO" id="GO:0046961">
    <property type="term" value="F:proton-transporting ATPase activity, rotational mechanism"/>
    <property type="evidence" value="ECO:0007669"/>
    <property type="project" value="InterPro"/>
</dbReference>
<dbReference type="PANTHER" id="PTHR38682:SF1">
    <property type="entry name" value="V-TYPE ATP SYNTHASE SUBUNIT C"/>
    <property type="match status" value="1"/>
</dbReference>
<protein>
    <submittedName>
        <fullName evidence="4">H+transporting two-sector ATPase C (AC39) subunit</fullName>
    </submittedName>
</protein>
<keyword evidence="2" id="KW-0813">Transport</keyword>
<dbReference type="Pfam" id="PF01992">
    <property type="entry name" value="vATP-synt_AC39"/>
    <property type="match status" value="1"/>
</dbReference>
<evidence type="ECO:0000256" key="1">
    <source>
        <dbReference type="ARBA" id="ARBA00006709"/>
    </source>
</evidence>
<dbReference type="PANTHER" id="PTHR38682">
    <property type="entry name" value="V-TYPE ATP SYNTHASE SUBUNIT C"/>
    <property type="match status" value="1"/>
</dbReference>
<dbReference type="RefSeq" id="WP_013255670.1">
    <property type="nucleotide sequence ID" value="NC_014364.1"/>
</dbReference>
<dbReference type="InterPro" id="IPR002843">
    <property type="entry name" value="ATPase_V0-cplx_csu/dsu"/>
</dbReference>
<dbReference type="InterPro" id="IPR044911">
    <property type="entry name" value="V-type_ATPase_csu/dsu_dom_3"/>
</dbReference>
<dbReference type="SUPFAM" id="SSF103486">
    <property type="entry name" value="V-type ATP synthase subunit C"/>
    <property type="match status" value="1"/>
</dbReference>
<evidence type="ECO:0000256" key="3">
    <source>
        <dbReference type="ARBA" id="ARBA00023065"/>
    </source>
</evidence>
<accession>E1R4X3</accession>
<dbReference type="InterPro" id="IPR035067">
    <property type="entry name" value="V-type_ATPase_csu/dsu"/>
</dbReference>
<dbReference type="AlphaFoldDB" id="E1R4X3"/>
<evidence type="ECO:0000313" key="5">
    <source>
        <dbReference type="Proteomes" id="UP000002318"/>
    </source>
</evidence>
<dbReference type="InterPro" id="IPR036079">
    <property type="entry name" value="ATPase_csu/dsu_sf"/>
</dbReference>
<dbReference type="Gene3D" id="1.10.132.50">
    <property type="entry name" value="ATP synthase (C/AC39) subunit, domain 3"/>
    <property type="match status" value="1"/>
</dbReference>
<keyword evidence="3" id="KW-0406">Ion transport</keyword>
<name>E1R4X3_SEDSS</name>
<dbReference type="Gene3D" id="1.20.1690.10">
    <property type="entry name" value="V-type ATP synthase subunit C domain"/>
    <property type="match status" value="2"/>
</dbReference>
<dbReference type="EMBL" id="CP002116">
    <property type="protein sequence ID" value="ADK82211.1"/>
    <property type="molecule type" value="Genomic_DNA"/>
</dbReference>
<organism evidence="4 5">
    <name type="scientific">Sediminispirochaeta smaragdinae (strain DSM 11293 / JCM 15392 / SEBR 4228)</name>
    <name type="common">Spirochaeta smaragdinae</name>
    <dbReference type="NCBI Taxonomy" id="573413"/>
    <lineage>
        <taxon>Bacteria</taxon>
        <taxon>Pseudomonadati</taxon>
        <taxon>Spirochaetota</taxon>
        <taxon>Spirochaetia</taxon>
        <taxon>Spirochaetales</taxon>
        <taxon>Spirochaetaceae</taxon>
        <taxon>Sediminispirochaeta</taxon>
    </lineage>
</organism>
<gene>
    <name evidence="4" type="ordered locus">Spirs_3113</name>
</gene>
<dbReference type="HOGENOM" id="CLU_760542_0_0_12"/>
<dbReference type="OrthoDB" id="368979at2"/>
<dbReference type="STRING" id="573413.Spirs_3113"/>
<proteinExistence type="inferred from homology"/>